<reference evidence="1" key="1">
    <citation type="submission" date="2018-02" db="EMBL/GenBank/DDBJ databases">
        <title>Rhizophora mucronata_Transcriptome.</title>
        <authorList>
            <person name="Meera S.P."/>
            <person name="Sreeshan A."/>
            <person name="Augustine A."/>
        </authorList>
    </citation>
    <scope>NUCLEOTIDE SEQUENCE</scope>
    <source>
        <tissue evidence="1">Leaf</tissue>
    </source>
</reference>
<organism evidence="1">
    <name type="scientific">Rhizophora mucronata</name>
    <name type="common">Asiatic mangrove</name>
    <dbReference type="NCBI Taxonomy" id="61149"/>
    <lineage>
        <taxon>Eukaryota</taxon>
        <taxon>Viridiplantae</taxon>
        <taxon>Streptophyta</taxon>
        <taxon>Embryophyta</taxon>
        <taxon>Tracheophyta</taxon>
        <taxon>Spermatophyta</taxon>
        <taxon>Magnoliopsida</taxon>
        <taxon>eudicotyledons</taxon>
        <taxon>Gunneridae</taxon>
        <taxon>Pentapetalae</taxon>
        <taxon>rosids</taxon>
        <taxon>fabids</taxon>
        <taxon>Malpighiales</taxon>
        <taxon>Rhizophoraceae</taxon>
        <taxon>Rhizophora</taxon>
    </lineage>
</organism>
<dbReference type="AlphaFoldDB" id="A0A2P2PZZ7"/>
<accession>A0A2P2PZZ7</accession>
<evidence type="ECO:0000313" key="1">
    <source>
        <dbReference type="EMBL" id="MBX60296.1"/>
    </source>
</evidence>
<name>A0A2P2PZZ7_RHIMU</name>
<proteinExistence type="predicted"/>
<sequence length="21" mass="2333">MDVLFSSSNLHNSTFIQTTCS</sequence>
<protein>
    <submittedName>
        <fullName evidence="1">Uncharacterized protein</fullName>
    </submittedName>
</protein>
<dbReference type="EMBL" id="GGEC01079812">
    <property type="protein sequence ID" value="MBX60296.1"/>
    <property type="molecule type" value="Transcribed_RNA"/>
</dbReference>